<proteinExistence type="predicted"/>
<gene>
    <name evidence="1" type="ORF">FB475_4198</name>
</gene>
<name>A0A542E7I8_9ACTN</name>
<dbReference type="SUPFAM" id="SSF54427">
    <property type="entry name" value="NTF2-like"/>
    <property type="match status" value="1"/>
</dbReference>
<evidence type="ECO:0000313" key="1">
    <source>
        <dbReference type="EMBL" id="TQJ11287.1"/>
    </source>
</evidence>
<reference evidence="1 2" key="1">
    <citation type="submission" date="2019-06" db="EMBL/GenBank/DDBJ databases">
        <title>Sequencing the genomes of 1000 actinobacteria strains.</title>
        <authorList>
            <person name="Klenk H.-P."/>
        </authorList>
    </citation>
    <scope>NUCLEOTIDE SEQUENCE [LARGE SCALE GENOMIC DNA]</scope>
    <source>
        <strain evidence="1 2">DSM 17305</strain>
    </source>
</reference>
<accession>A0A542E7I8</accession>
<dbReference type="Proteomes" id="UP000316298">
    <property type="component" value="Unassembled WGS sequence"/>
</dbReference>
<dbReference type="EMBL" id="VFMM01000002">
    <property type="protein sequence ID" value="TQJ11287.1"/>
    <property type="molecule type" value="Genomic_DNA"/>
</dbReference>
<dbReference type="Pfam" id="PF07366">
    <property type="entry name" value="SnoaL"/>
    <property type="match status" value="1"/>
</dbReference>
<dbReference type="RefSeq" id="WP_141858252.1">
    <property type="nucleotide sequence ID" value="NZ_BAAAKA010000025.1"/>
</dbReference>
<sequence>MEREELERFYRSYLQRCNERRFDELGDFVAAKVDVNGTPCELRSYCEGVQNVVQEYPDFHWELQQLLVDGDWLSVRLVDTYTTTAGRAASLQELAMYHVSDGKIVQVWGDLEHSRLAR</sequence>
<protein>
    <submittedName>
        <fullName evidence="1">Putative ester cyclase</fullName>
    </submittedName>
</protein>
<evidence type="ECO:0000313" key="2">
    <source>
        <dbReference type="Proteomes" id="UP000316298"/>
    </source>
</evidence>
<dbReference type="AlphaFoldDB" id="A0A542E7I8"/>
<dbReference type="OrthoDB" id="9810441at2"/>
<dbReference type="InterPro" id="IPR009959">
    <property type="entry name" value="Cyclase_SnoaL-like"/>
</dbReference>
<organism evidence="1 2">
    <name type="scientific">Kribbella jejuensis</name>
    <dbReference type="NCBI Taxonomy" id="236068"/>
    <lineage>
        <taxon>Bacteria</taxon>
        <taxon>Bacillati</taxon>
        <taxon>Actinomycetota</taxon>
        <taxon>Actinomycetes</taxon>
        <taxon>Propionibacteriales</taxon>
        <taxon>Kribbellaceae</taxon>
        <taxon>Kribbella</taxon>
    </lineage>
</organism>
<dbReference type="InterPro" id="IPR032710">
    <property type="entry name" value="NTF2-like_dom_sf"/>
</dbReference>
<comment type="caution">
    <text evidence="1">The sequence shown here is derived from an EMBL/GenBank/DDBJ whole genome shotgun (WGS) entry which is preliminary data.</text>
</comment>
<dbReference type="Gene3D" id="3.10.450.50">
    <property type="match status" value="1"/>
</dbReference>
<keyword evidence="2" id="KW-1185">Reference proteome</keyword>
<dbReference type="GO" id="GO:0030638">
    <property type="term" value="P:polyketide metabolic process"/>
    <property type="evidence" value="ECO:0007669"/>
    <property type="project" value="InterPro"/>
</dbReference>